<sequence length="167" mass="18583">MNHFVKLLKNLHEHSSVKVQLTLPCQRSIVLEHAWLLADRMLIGRCHLGTMFMPLQNVISLQVINPSPDASGRVEPFADEQSIASTSNTKTIASAMIRNKFDEHQSKRKTSIANHISEKTSDQTQNQKNSEKSTSPTQQSLSSMKVTNINGNSYLSKSGNSSTKQSF</sequence>
<evidence type="ECO:0000313" key="3">
    <source>
        <dbReference type="Proteomes" id="UP000012283"/>
    </source>
</evidence>
<comment type="caution">
    <text evidence="2">The sequence shown here is derived from an EMBL/GenBank/DDBJ whole genome shotgun (WGS) entry which is preliminary data.</text>
</comment>
<dbReference type="Proteomes" id="UP000012283">
    <property type="component" value="Unassembled WGS sequence"/>
</dbReference>
<dbReference type="STRING" id="1308866.J416_11657"/>
<evidence type="ECO:0000256" key="1">
    <source>
        <dbReference type="SAM" id="MobiDB-lite"/>
    </source>
</evidence>
<evidence type="ECO:0000313" key="2">
    <source>
        <dbReference type="EMBL" id="ENH96272.1"/>
    </source>
</evidence>
<feature type="compositionally biased region" description="Polar residues" evidence="1">
    <location>
        <begin position="122"/>
        <end position="167"/>
    </location>
</feature>
<dbReference type="PATRIC" id="fig|1308866.3.peg.2355"/>
<dbReference type="RefSeq" id="WP_003471488.1">
    <property type="nucleotide sequence ID" value="NZ_APML01000053.1"/>
</dbReference>
<protein>
    <submittedName>
        <fullName evidence="2">Uncharacterized protein</fullName>
    </submittedName>
</protein>
<feature type="region of interest" description="Disordered" evidence="1">
    <location>
        <begin position="99"/>
        <end position="167"/>
    </location>
</feature>
<dbReference type="AlphaFoldDB" id="N4WJD7"/>
<reference evidence="2 3" key="1">
    <citation type="submission" date="2013-03" db="EMBL/GenBank/DDBJ databases">
        <title>Draft genome sequence of Gracibacillus halophilus YIM-C55.5, a moderately halophilic and thermophilic organism from the Xiaochaidamu salt lake.</title>
        <authorList>
            <person name="Sugumar T."/>
            <person name="Polireddy D.R."/>
            <person name="Antony A."/>
            <person name="Madhava Y.R."/>
            <person name="Sivakumar N."/>
        </authorList>
    </citation>
    <scope>NUCLEOTIDE SEQUENCE [LARGE SCALE GENOMIC DNA]</scope>
    <source>
        <strain evidence="2 3">YIM-C55.5</strain>
    </source>
</reference>
<proteinExistence type="predicted"/>
<accession>N4WJD7</accession>
<keyword evidence="3" id="KW-1185">Reference proteome</keyword>
<name>N4WJD7_9BACI</name>
<dbReference type="EMBL" id="APML01000053">
    <property type="protein sequence ID" value="ENH96272.1"/>
    <property type="molecule type" value="Genomic_DNA"/>
</dbReference>
<gene>
    <name evidence="2" type="ORF">J416_11657</name>
</gene>
<organism evidence="2 3">
    <name type="scientific">Gracilibacillus halophilus YIM-C55.5</name>
    <dbReference type="NCBI Taxonomy" id="1308866"/>
    <lineage>
        <taxon>Bacteria</taxon>
        <taxon>Bacillati</taxon>
        <taxon>Bacillota</taxon>
        <taxon>Bacilli</taxon>
        <taxon>Bacillales</taxon>
        <taxon>Bacillaceae</taxon>
        <taxon>Gracilibacillus</taxon>
    </lineage>
</organism>